<organism evidence="1 2">
    <name type="scientific">Hibiscus sabdariffa</name>
    <name type="common">roselle</name>
    <dbReference type="NCBI Taxonomy" id="183260"/>
    <lineage>
        <taxon>Eukaryota</taxon>
        <taxon>Viridiplantae</taxon>
        <taxon>Streptophyta</taxon>
        <taxon>Embryophyta</taxon>
        <taxon>Tracheophyta</taxon>
        <taxon>Spermatophyta</taxon>
        <taxon>Magnoliopsida</taxon>
        <taxon>eudicotyledons</taxon>
        <taxon>Gunneridae</taxon>
        <taxon>Pentapetalae</taxon>
        <taxon>rosids</taxon>
        <taxon>malvids</taxon>
        <taxon>Malvales</taxon>
        <taxon>Malvaceae</taxon>
        <taxon>Malvoideae</taxon>
        <taxon>Hibiscus</taxon>
    </lineage>
</organism>
<name>A0ABR2GDA1_9ROSI</name>
<dbReference type="EMBL" id="JBBPBM010000001">
    <property type="protein sequence ID" value="KAK8600497.1"/>
    <property type="molecule type" value="Genomic_DNA"/>
</dbReference>
<dbReference type="Proteomes" id="UP001472677">
    <property type="component" value="Unassembled WGS sequence"/>
</dbReference>
<proteinExistence type="predicted"/>
<keyword evidence="2" id="KW-1185">Reference proteome</keyword>
<comment type="caution">
    <text evidence="1">The sequence shown here is derived from an EMBL/GenBank/DDBJ whole genome shotgun (WGS) entry which is preliminary data.</text>
</comment>
<gene>
    <name evidence="1" type="ORF">V6N12_050350</name>
</gene>
<reference evidence="1 2" key="1">
    <citation type="journal article" date="2024" name="G3 (Bethesda)">
        <title>Genome assembly of Hibiscus sabdariffa L. provides insights into metabolisms of medicinal natural products.</title>
        <authorList>
            <person name="Kim T."/>
        </authorList>
    </citation>
    <scope>NUCLEOTIDE SEQUENCE [LARGE SCALE GENOMIC DNA]</scope>
    <source>
        <strain evidence="1">TK-2024</strain>
        <tissue evidence="1">Old leaves</tissue>
    </source>
</reference>
<evidence type="ECO:0000313" key="2">
    <source>
        <dbReference type="Proteomes" id="UP001472677"/>
    </source>
</evidence>
<sequence>MLLSVMRDRETLERILVEGGVVGTVGSTNKQAGADASVAEFISIQACVQGVEPVAESGYDVVESMDVVVDGRVMCDANIIRPSIEVMVCESSRGDVSDLNSILSPNKFETLCSVAVEQDMLVSPPRMERFVGKDGCSNNPNITEYREKNK</sequence>
<evidence type="ECO:0000313" key="1">
    <source>
        <dbReference type="EMBL" id="KAK8600497.1"/>
    </source>
</evidence>
<protein>
    <submittedName>
        <fullName evidence="1">Uncharacterized protein</fullName>
    </submittedName>
</protein>
<accession>A0ABR2GDA1</accession>